<feature type="domain" description="3CxxC-type" evidence="5">
    <location>
        <begin position="174"/>
        <end position="274"/>
    </location>
</feature>
<dbReference type="AlphaFoldDB" id="A0A7C8P8D8"/>
<keyword evidence="2" id="KW-0863">Zinc-finger</keyword>
<feature type="compositionally biased region" description="Polar residues" evidence="4">
    <location>
        <begin position="83"/>
        <end position="95"/>
    </location>
</feature>
<evidence type="ECO:0000259" key="5">
    <source>
        <dbReference type="SMART" id="SM01328"/>
    </source>
</evidence>
<dbReference type="GO" id="GO:0008270">
    <property type="term" value="F:zinc ion binding"/>
    <property type="evidence" value="ECO:0007669"/>
    <property type="project" value="UniProtKB-KW"/>
</dbReference>
<dbReference type="SMART" id="SM01328">
    <property type="entry name" value="zf-3CxxC"/>
    <property type="match status" value="1"/>
</dbReference>
<feature type="compositionally biased region" description="Basic and acidic residues" evidence="4">
    <location>
        <begin position="96"/>
        <end position="106"/>
    </location>
</feature>
<evidence type="ECO:0000256" key="3">
    <source>
        <dbReference type="ARBA" id="ARBA00022833"/>
    </source>
</evidence>
<protein>
    <recommendedName>
        <fullName evidence="5">3CxxC-type domain-containing protein</fullName>
    </recommendedName>
</protein>
<feature type="region of interest" description="Disordered" evidence="4">
    <location>
        <begin position="83"/>
        <end position="139"/>
    </location>
</feature>
<evidence type="ECO:0000256" key="2">
    <source>
        <dbReference type="ARBA" id="ARBA00022771"/>
    </source>
</evidence>
<dbReference type="Pfam" id="PF13695">
    <property type="entry name" value="Zn_ribbon_3CxxC"/>
    <property type="match status" value="1"/>
</dbReference>
<gene>
    <name evidence="6" type="ORF">TWF703_005853</name>
</gene>
<comment type="caution">
    <text evidence="6">The sequence shown here is derived from an EMBL/GenBank/DDBJ whole genome shotgun (WGS) entry which is preliminary data.</text>
</comment>
<dbReference type="InterPro" id="IPR027377">
    <property type="entry name" value="ZAR1/RTP1-5-like_Znf-3CxxC"/>
</dbReference>
<evidence type="ECO:0000313" key="7">
    <source>
        <dbReference type="Proteomes" id="UP000480548"/>
    </source>
</evidence>
<evidence type="ECO:0000256" key="1">
    <source>
        <dbReference type="ARBA" id="ARBA00022723"/>
    </source>
</evidence>
<organism evidence="6 7">
    <name type="scientific">Orbilia oligospora</name>
    <name type="common">Nematode-trapping fungus</name>
    <name type="synonym">Arthrobotrys oligospora</name>
    <dbReference type="NCBI Taxonomy" id="2813651"/>
    <lineage>
        <taxon>Eukaryota</taxon>
        <taxon>Fungi</taxon>
        <taxon>Dikarya</taxon>
        <taxon>Ascomycota</taxon>
        <taxon>Pezizomycotina</taxon>
        <taxon>Orbiliomycetes</taxon>
        <taxon>Orbiliales</taxon>
        <taxon>Orbiliaceae</taxon>
        <taxon>Orbilia</taxon>
    </lineage>
</organism>
<accession>A0A7C8P8D8</accession>
<keyword evidence="1" id="KW-0479">Metal-binding</keyword>
<proteinExistence type="predicted"/>
<dbReference type="EMBL" id="WIQZ01000031">
    <property type="protein sequence ID" value="KAF3135759.1"/>
    <property type="molecule type" value="Genomic_DNA"/>
</dbReference>
<name>A0A7C8P8D8_ORBOL</name>
<feature type="compositionally biased region" description="Basic residues" evidence="4">
    <location>
        <begin position="124"/>
        <end position="136"/>
    </location>
</feature>
<evidence type="ECO:0000313" key="6">
    <source>
        <dbReference type="EMBL" id="KAF3135759.1"/>
    </source>
</evidence>
<keyword evidence="3" id="KW-0862">Zinc</keyword>
<dbReference type="Proteomes" id="UP000480548">
    <property type="component" value="Unassembled WGS sequence"/>
</dbReference>
<sequence>MAGADEQFVAGLRTMDRYDLNRLTIQAYTRAQRRMIDEERVRRRRAEAEAEAEAEEVAGSSASITEVILNLINTMATLRMNSGGSSNCATNQTEGNRGRNNSDENRISGPAVPAASAAPDAHLPVKKKKPRKKPKKATKESYLFPEYHHLVAEEVENIVFKSSTTDVALYKETRLVGSLKCPSCGKGWTTGKVGTVIRGYEQRNGQLGYSAEVFNQRCAICKCLGNLTLDVDTYVERVARRLLIWKGEFIPEWHTYDKKTPPHRTDLCEGCAVRRCELSEREGYGRMWS</sequence>
<reference evidence="6 7" key="1">
    <citation type="submission" date="2019-06" db="EMBL/GenBank/DDBJ databases">
        <authorList>
            <person name="Palmer J.M."/>
        </authorList>
    </citation>
    <scope>NUCLEOTIDE SEQUENCE [LARGE SCALE GENOMIC DNA]</scope>
    <source>
        <strain evidence="6 7">TWF703</strain>
    </source>
</reference>
<evidence type="ECO:0000256" key="4">
    <source>
        <dbReference type="SAM" id="MobiDB-lite"/>
    </source>
</evidence>
<feature type="compositionally biased region" description="Low complexity" evidence="4">
    <location>
        <begin position="110"/>
        <end position="122"/>
    </location>
</feature>